<evidence type="ECO:0000313" key="1">
    <source>
        <dbReference type="EMBL" id="ASU36318.1"/>
    </source>
</evidence>
<gene>
    <name evidence="1" type="ORF">MuYL_4433</name>
</gene>
<dbReference type="EMBL" id="CP022743">
    <property type="protein sequence ID" value="ASU36318.1"/>
    <property type="molecule type" value="Genomic_DNA"/>
</dbReference>
<reference evidence="1 2" key="1">
    <citation type="submission" date="2017-08" db="EMBL/GenBank/DDBJ databases">
        <title>Complete genome sequence of Mucilaginibacter sp. strain BJC16-A31.</title>
        <authorList>
            <consortium name="Henan University of Science and Technology"/>
            <person name="You X."/>
        </authorList>
    </citation>
    <scope>NUCLEOTIDE SEQUENCE [LARGE SCALE GENOMIC DNA]</scope>
    <source>
        <strain evidence="1 2">BJC16-A31</strain>
    </source>
</reference>
<dbReference type="Proteomes" id="UP000215002">
    <property type="component" value="Chromosome"/>
</dbReference>
<dbReference type="InterPro" id="IPR046525">
    <property type="entry name" value="DUF6702"/>
</dbReference>
<organism evidence="1 2">
    <name type="scientific">Mucilaginibacter xinganensis</name>
    <dbReference type="NCBI Taxonomy" id="1234841"/>
    <lineage>
        <taxon>Bacteria</taxon>
        <taxon>Pseudomonadati</taxon>
        <taxon>Bacteroidota</taxon>
        <taxon>Sphingobacteriia</taxon>
        <taxon>Sphingobacteriales</taxon>
        <taxon>Sphingobacteriaceae</taxon>
        <taxon>Mucilaginibacter</taxon>
    </lineage>
</organism>
<dbReference type="OrthoDB" id="5735516at2"/>
<dbReference type="AlphaFoldDB" id="A0A223P387"/>
<name>A0A223P387_9SPHI</name>
<sequence length="155" mass="17340">MPAKHAAGAFHPIHVSTTNISYNNQDSKLEVICTIFTDDFEAALVKQFHAKTDLNKAEMHAAMDALVKRYVLSNLLVKTGAASLNLNYVGFEINKEATDVYFESDKIQAVKKVDVDVSLLHNLFDDQMNIVHITVGGVRKSEKLDYPNKRVSQVF</sequence>
<dbReference type="Pfam" id="PF20420">
    <property type="entry name" value="DUF6702"/>
    <property type="match status" value="1"/>
</dbReference>
<keyword evidence="2" id="KW-1185">Reference proteome</keyword>
<dbReference type="RefSeq" id="WP_157741007.1">
    <property type="nucleotide sequence ID" value="NZ_CP022743.1"/>
</dbReference>
<protein>
    <submittedName>
        <fullName evidence="1">Uncharacterized protein</fullName>
    </submittedName>
</protein>
<dbReference type="KEGG" id="muc:MuYL_4433"/>
<evidence type="ECO:0000313" key="2">
    <source>
        <dbReference type="Proteomes" id="UP000215002"/>
    </source>
</evidence>
<proteinExistence type="predicted"/>
<accession>A0A223P387</accession>